<evidence type="ECO:0000313" key="1">
    <source>
        <dbReference type="EMBL" id="KAI8551389.1"/>
    </source>
</evidence>
<sequence length="137" mass="15388">MGPRVSADRSFDDGYNWRKYGQKLVKGCEFPRSYYKCTLPNCEVKKIFKRSFDGQIKEIVKGTHYHPKPQPARRSSAGAIMSNQEKTDKVSSLTAEEDGTPELSAPGTNDDIVEVAVPQLNSTNDEVDDDDPFSKKR</sequence>
<proteinExistence type="predicted"/>
<accession>A0ACC0NER6</accession>
<comment type="caution">
    <text evidence="1">The sequence shown here is derived from an EMBL/GenBank/DDBJ whole genome shotgun (WGS) entry which is preliminary data.</text>
</comment>
<keyword evidence="2" id="KW-1185">Reference proteome</keyword>
<gene>
    <name evidence="1" type="ORF">RHMOL_Rhmol06G0182200</name>
</gene>
<dbReference type="Proteomes" id="UP001062846">
    <property type="component" value="Chromosome 6"/>
</dbReference>
<name>A0ACC0NER6_RHOML</name>
<evidence type="ECO:0000313" key="2">
    <source>
        <dbReference type="Proteomes" id="UP001062846"/>
    </source>
</evidence>
<protein>
    <submittedName>
        <fullName evidence="1">Uncharacterized protein</fullName>
    </submittedName>
</protein>
<dbReference type="EMBL" id="CM046393">
    <property type="protein sequence ID" value="KAI8551389.1"/>
    <property type="molecule type" value="Genomic_DNA"/>
</dbReference>
<reference evidence="1" key="1">
    <citation type="submission" date="2022-02" db="EMBL/GenBank/DDBJ databases">
        <title>Plant Genome Project.</title>
        <authorList>
            <person name="Zhang R.-G."/>
        </authorList>
    </citation>
    <scope>NUCLEOTIDE SEQUENCE</scope>
    <source>
        <strain evidence="1">AT1</strain>
    </source>
</reference>
<organism evidence="1 2">
    <name type="scientific">Rhododendron molle</name>
    <name type="common">Chinese azalea</name>
    <name type="synonym">Azalea mollis</name>
    <dbReference type="NCBI Taxonomy" id="49168"/>
    <lineage>
        <taxon>Eukaryota</taxon>
        <taxon>Viridiplantae</taxon>
        <taxon>Streptophyta</taxon>
        <taxon>Embryophyta</taxon>
        <taxon>Tracheophyta</taxon>
        <taxon>Spermatophyta</taxon>
        <taxon>Magnoliopsida</taxon>
        <taxon>eudicotyledons</taxon>
        <taxon>Gunneridae</taxon>
        <taxon>Pentapetalae</taxon>
        <taxon>asterids</taxon>
        <taxon>Ericales</taxon>
        <taxon>Ericaceae</taxon>
        <taxon>Ericoideae</taxon>
        <taxon>Rhodoreae</taxon>
        <taxon>Rhododendron</taxon>
    </lineage>
</organism>